<evidence type="ECO:0000313" key="6">
    <source>
        <dbReference type="EMBL" id="CAI4216611.1"/>
    </source>
</evidence>
<dbReference type="AlphaFoldDB" id="A0A9P1MCF4"/>
<feature type="region of interest" description="Disordered" evidence="4">
    <location>
        <begin position="64"/>
        <end position="90"/>
    </location>
</feature>
<feature type="compositionally biased region" description="Low complexity" evidence="4">
    <location>
        <begin position="557"/>
        <end position="594"/>
    </location>
</feature>
<dbReference type="CDD" id="cd12148">
    <property type="entry name" value="fungal_TF_MHR"/>
    <property type="match status" value="1"/>
</dbReference>
<feature type="region of interest" description="Disordered" evidence="4">
    <location>
        <begin position="1"/>
        <end position="24"/>
    </location>
</feature>
<accession>A0A9P1MCF4</accession>
<keyword evidence="7" id="KW-1185">Reference proteome</keyword>
<dbReference type="SMART" id="SM00906">
    <property type="entry name" value="Fungal_trans"/>
    <property type="match status" value="1"/>
</dbReference>
<dbReference type="InterPro" id="IPR051127">
    <property type="entry name" value="Fungal_SecMet_Regulators"/>
</dbReference>
<dbReference type="GO" id="GO:0008270">
    <property type="term" value="F:zinc ion binding"/>
    <property type="evidence" value="ECO:0007669"/>
    <property type="project" value="InterPro"/>
</dbReference>
<keyword evidence="1" id="KW-0805">Transcription regulation</keyword>
<feature type="domain" description="Xylanolytic transcriptional activator regulatory" evidence="5">
    <location>
        <begin position="220"/>
        <end position="323"/>
    </location>
</feature>
<feature type="compositionally biased region" description="Basic residues" evidence="4">
    <location>
        <begin position="14"/>
        <end position="23"/>
    </location>
</feature>
<dbReference type="PANTHER" id="PTHR47424">
    <property type="entry name" value="REGULATORY PROTEIN GAL4"/>
    <property type="match status" value="1"/>
</dbReference>
<feature type="region of interest" description="Disordered" evidence="4">
    <location>
        <begin position="546"/>
        <end position="597"/>
    </location>
</feature>
<dbReference type="Proteomes" id="UP000838763">
    <property type="component" value="Unassembled WGS sequence"/>
</dbReference>
<dbReference type="InterPro" id="IPR001138">
    <property type="entry name" value="Zn2Cys6_DnaBD"/>
</dbReference>
<reference evidence="6" key="1">
    <citation type="submission" date="2022-11" db="EMBL/GenBank/DDBJ databases">
        <authorList>
            <person name="Scott C."/>
            <person name="Bruce N."/>
        </authorList>
    </citation>
    <scope>NUCLEOTIDE SEQUENCE</scope>
</reference>
<evidence type="ECO:0000256" key="4">
    <source>
        <dbReference type="SAM" id="MobiDB-lite"/>
    </source>
</evidence>
<dbReference type="CDD" id="cd00067">
    <property type="entry name" value="GAL4"/>
    <property type="match status" value="1"/>
</dbReference>
<dbReference type="EMBL" id="CALLCH030000015">
    <property type="protein sequence ID" value="CAI4216611.1"/>
    <property type="molecule type" value="Genomic_DNA"/>
</dbReference>
<keyword evidence="2" id="KW-0804">Transcription</keyword>
<dbReference type="GO" id="GO:0000981">
    <property type="term" value="F:DNA-binding transcription factor activity, RNA polymerase II-specific"/>
    <property type="evidence" value="ECO:0007669"/>
    <property type="project" value="InterPro"/>
</dbReference>
<dbReference type="InterPro" id="IPR007219">
    <property type="entry name" value="XnlR_reg_dom"/>
</dbReference>
<dbReference type="OrthoDB" id="3266505at2759"/>
<protein>
    <recommendedName>
        <fullName evidence="5">Xylanolytic transcriptional activator regulatory domain-containing protein</fullName>
    </recommendedName>
</protein>
<evidence type="ECO:0000313" key="7">
    <source>
        <dbReference type="Proteomes" id="UP000838763"/>
    </source>
</evidence>
<gene>
    <name evidence="6" type="ORF">PPNO1_LOCUS6263</name>
</gene>
<evidence type="ECO:0000256" key="2">
    <source>
        <dbReference type="ARBA" id="ARBA00023163"/>
    </source>
</evidence>
<dbReference type="Pfam" id="PF04082">
    <property type="entry name" value="Fungal_trans"/>
    <property type="match status" value="1"/>
</dbReference>
<evidence type="ECO:0000256" key="1">
    <source>
        <dbReference type="ARBA" id="ARBA00023015"/>
    </source>
</evidence>
<name>A0A9P1MCF4_9PEZI</name>
<sequence>MAKERKARGESSAKAKKAAKAKGTRPVACLNCRTRRSYCSKDRPSCSRYLRELQAKAWAYENGGADIDPERLPEEAGISDASEQEFDEDEDGAVEEAPQYPFPVAKEEEDEEFGNGLHLLEPFNQLGLKELPTTFRGPGSSDNFLKTVSKLSGLHEDDASLDTNPNFYEPGALPSRRVLSWFPVRLPHFDIARCLFAAHAMQQLLAAYRGPPDPFDREACLSYAKVLVLLAFGQMYSVNRLVGCRGPGFDYFSSALSLLPETYEEGSISATDKTDDAALREHRRRVWWSIYSLDRILSVKSGNPVTIHDEDIGVNLPSRLPHEPEYCAAVVLRHYTQLSRILGKIHATIYRRSSGPSAKSGKSLMASVQEIVLALSEWNRRLPDELRFDPARLSVSRESVSTFSHYYQCISMTVRPLLFHVVQRRLQHIRASGDPAAKEQDWRLGLSSSTVRMIDLCINGAKDVVHMMTWAAQKDLVATYGYMDGDHVFSAAIALVMACVAFPTDASNTAAMEGGLTLLKTMSARGNTHIAARYELLDNIRKTSLGSAPAPAPAPAPSFSSPGFTTTTSSSATPASSSSPPTAFSFSPAASAPSRRSGIDDTLWEEVFANPTVESGFDFPGWPHMALDPDHWNGPGV</sequence>
<organism evidence="6 7">
    <name type="scientific">Parascedosporium putredinis</name>
    <dbReference type="NCBI Taxonomy" id="1442378"/>
    <lineage>
        <taxon>Eukaryota</taxon>
        <taxon>Fungi</taxon>
        <taxon>Dikarya</taxon>
        <taxon>Ascomycota</taxon>
        <taxon>Pezizomycotina</taxon>
        <taxon>Sordariomycetes</taxon>
        <taxon>Hypocreomycetidae</taxon>
        <taxon>Microascales</taxon>
        <taxon>Microascaceae</taxon>
        <taxon>Parascedosporium</taxon>
    </lineage>
</organism>
<proteinExistence type="predicted"/>
<dbReference type="GO" id="GO:0003677">
    <property type="term" value="F:DNA binding"/>
    <property type="evidence" value="ECO:0007669"/>
    <property type="project" value="InterPro"/>
</dbReference>
<dbReference type="GO" id="GO:0006351">
    <property type="term" value="P:DNA-templated transcription"/>
    <property type="evidence" value="ECO:0007669"/>
    <property type="project" value="InterPro"/>
</dbReference>
<evidence type="ECO:0000259" key="5">
    <source>
        <dbReference type="SMART" id="SM00906"/>
    </source>
</evidence>
<dbReference type="PANTHER" id="PTHR47424:SF6">
    <property type="entry name" value="PROLINE UTILIZATION TRANS-ACTIVATOR"/>
    <property type="match status" value="1"/>
</dbReference>
<keyword evidence="3" id="KW-0539">Nucleus</keyword>
<evidence type="ECO:0000256" key="3">
    <source>
        <dbReference type="ARBA" id="ARBA00023242"/>
    </source>
</evidence>
<comment type="caution">
    <text evidence="6">The sequence shown here is derived from an EMBL/GenBank/DDBJ whole genome shotgun (WGS) entry which is preliminary data.</text>
</comment>
<feature type="compositionally biased region" description="Basic and acidic residues" evidence="4">
    <location>
        <begin position="1"/>
        <end position="13"/>
    </location>
</feature>